<name>A0A0R0DJH4_9GAMM</name>
<dbReference type="RefSeq" id="WP_057506761.1">
    <property type="nucleotide sequence ID" value="NZ_JANUEG010000001.1"/>
</dbReference>
<feature type="transmembrane region" description="Helical" evidence="1">
    <location>
        <begin position="45"/>
        <end position="65"/>
    </location>
</feature>
<sequence>MSGRGVVSLLIWLSCVPGMFVHSTMGTTLFGMQLAELAWPPSWQSLWLLCAVLASLAAWPMLGVLTLRWLENRPLHWRWPLVGTLMATCWMLPRGWIFALFVAPGVLFAAYLCAWHVLGWRRAERSSAAPPRAEPERPADGL</sequence>
<accession>A0A0R0DJH4</accession>
<protein>
    <recommendedName>
        <fullName evidence="4">Transmembrane protein</fullName>
    </recommendedName>
</protein>
<organism evidence="2 3">
    <name type="scientific">Stenotrophomonas chelatiphaga</name>
    <dbReference type="NCBI Taxonomy" id="517011"/>
    <lineage>
        <taxon>Bacteria</taxon>
        <taxon>Pseudomonadati</taxon>
        <taxon>Pseudomonadota</taxon>
        <taxon>Gammaproteobacteria</taxon>
        <taxon>Lysobacterales</taxon>
        <taxon>Lysobacteraceae</taxon>
        <taxon>Stenotrophomonas</taxon>
    </lineage>
</organism>
<reference evidence="2 3" key="1">
    <citation type="submission" date="2015-05" db="EMBL/GenBank/DDBJ databases">
        <title>Genome sequencing and analysis of members of genus Stenotrophomonas.</title>
        <authorList>
            <person name="Patil P.P."/>
            <person name="Midha S."/>
            <person name="Patil P.B."/>
        </authorList>
    </citation>
    <scope>NUCLEOTIDE SEQUENCE [LARGE SCALE GENOMIC DNA]</scope>
    <source>
        <strain evidence="2 3">DSM 21508</strain>
    </source>
</reference>
<evidence type="ECO:0008006" key="4">
    <source>
        <dbReference type="Google" id="ProtNLM"/>
    </source>
</evidence>
<evidence type="ECO:0000313" key="2">
    <source>
        <dbReference type="EMBL" id="KRG77688.1"/>
    </source>
</evidence>
<gene>
    <name evidence="2" type="ORF">ABB28_00600</name>
</gene>
<dbReference type="Proteomes" id="UP000051386">
    <property type="component" value="Unassembled WGS sequence"/>
</dbReference>
<evidence type="ECO:0000256" key="1">
    <source>
        <dbReference type="SAM" id="Phobius"/>
    </source>
</evidence>
<dbReference type="EMBL" id="LDJK01000002">
    <property type="protein sequence ID" value="KRG77688.1"/>
    <property type="molecule type" value="Genomic_DNA"/>
</dbReference>
<keyword evidence="1" id="KW-0812">Transmembrane</keyword>
<dbReference type="PROSITE" id="PS51257">
    <property type="entry name" value="PROKAR_LIPOPROTEIN"/>
    <property type="match status" value="1"/>
</dbReference>
<keyword evidence="1" id="KW-1133">Transmembrane helix</keyword>
<dbReference type="AlphaFoldDB" id="A0A0R0DJH4"/>
<keyword evidence="1" id="KW-0472">Membrane</keyword>
<feature type="transmembrane region" description="Helical" evidence="1">
    <location>
        <begin position="99"/>
        <end position="118"/>
    </location>
</feature>
<evidence type="ECO:0000313" key="3">
    <source>
        <dbReference type="Proteomes" id="UP000051386"/>
    </source>
</evidence>
<proteinExistence type="predicted"/>
<keyword evidence="3" id="KW-1185">Reference proteome</keyword>
<comment type="caution">
    <text evidence="2">The sequence shown here is derived from an EMBL/GenBank/DDBJ whole genome shotgun (WGS) entry which is preliminary data.</text>
</comment>
<dbReference type="PATRIC" id="fig|517011.3.peg.866"/>